<dbReference type="SUPFAM" id="SSF50692">
    <property type="entry name" value="ADC-like"/>
    <property type="match status" value="1"/>
</dbReference>
<dbReference type="Pfam" id="PF00384">
    <property type="entry name" value="Molybdopterin"/>
    <property type="match status" value="1"/>
</dbReference>
<comment type="cofactor">
    <cofactor evidence="1">
        <name>Mo-bis(molybdopterin guanine dinucleotide)</name>
        <dbReference type="ChEBI" id="CHEBI:60539"/>
    </cofactor>
</comment>
<reference evidence="12 13" key="1">
    <citation type="submission" date="2020-04" db="EMBL/GenBank/DDBJ databases">
        <title>Enterovirga sp. isolate from soil.</title>
        <authorList>
            <person name="Chea S."/>
            <person name="Kim D.-U."/>
        </authorList>
    </citation>
    <scope>NUCLEOTIDE SEQUENCE [LARGE SCALE GENOMIC DNA]</scope>
    <source>
        <strain evidence="12 13">DB1703</strain>
    </source>
</reference>
<evidence type="ECO:0000256" key="2">
    <source>
        <dbReference type="ARBA" id="ARBA00001966"/>
    </source>
</evidence>
<dbReference type="GO" id="GO:0016020">
    <property type="term" value="C:membrane"/>
    <property type="evidence" value="ECO:0007669"/>
    <property type="project" value="TreeGrafter"/>
</dbReference>
<dbReference type="PIRSF" id="PIRSF000144">
    <property type="entry name" value="CbbBc"/>
    <property type="match status" value="1"/>
</dbReference>
<feature type="domain" description="Molybdopterin dinucleotide-binding" evidence="11">
    <location>
        <begin position="650"/>
        <end position="756"/>
    </location>
</feature>
<evidence type="ECO:0000256" key="7">
    <source>
        <dbReference type="ARBA" id="ARBA00023002"/>
    </source>
</evidence>
<comment type="similarity">
    <text evidence="3">Belongs to the prokaryotic molybdopterin-containing oxidoreductase family.</text>
</comment>
<dbReference type="InterPro" id="IPR041953">
    <property type="entry name" value="YdeP_MopB"/>
</dbReference>
<dbReference type="SUPFAM" id="SSF53706">
    <property type="entry name" value="Formate dehydrogenase/DMSO reductase, domains 1-3"/>
    <property type="match status" value="1"/>
</dbReference>
<dbReference type="PANTHER" id="PTHR43105">
    <property type="entry name" value="RESPIRATORY NITRATE REDUCTASE"/>
    <property type="match status" value="1"/>
</dbReference>
<dbReference type="RefSeq" id="WP_171218627.1">
    <property type="nucleotide sequence ID" value="NZ_JABEPP010000003.1"/>
</dbReference>
<dbReference type="AlphaFoldDB" id="A0A849IGU0"/>
<dbReference type="Proteomes" id="UP000564885">
    <property type="component" value="Unassembled WGS sequence"/>
</dbReference>
<dbReference type="Gene3D" id="3.40.50.740">
    <property type="match status" value="1"/>
</dbReference>
<keyword evidence="5" id="KW-0500">Molybdenum</keyword>
<accession>A0A849IGU0</accession>
<dbReference type="GO" id="GO:0051539">
    <property type="term" value="F:4 iron, 4 sulfur cluster binding"/>
    <property type="evidence" value="ECO:0007669"/>
    <property type="project" value="UniProtKB-KW"/>
</dbReference>
<dbReference type="GO" id="GO:0030151">
    <property type="term" value="F:molybdenum ion binding"/>
    <property type="evidence" value="ECO:0007669"/>
    <property type="project" value="InterPro"/>
</dbReference>
<dbReference type="InterPro" id="IPR037951">
    <property type="entry name" value="MopB_CT_YdeP"/>
</dbReference>
<organism evidence="12 13">
    <name type="scientific">Enterovirga aerilata</name>
    <dbReference type="NCBI Taxonomy" id="2730920"/>
    <lineage>
        <taxon>Bacteria</taxon>
        <taxon>Pseudomonadati</taxon>
        <taxon>Pseudomonadota</taxon>
        <taxon>Alphaproteobacteria</taxon>
        <taxon>Hyphomicrobiales</taxon>
        <taxon>Methylobacteriaceae</taxon>
        <taxon>Enterovirga</taxon>
    </lineage>
</organism>
<evidence type="ECO:0000313" key="13">
    <source>
        <dbReference type="Proteomes" id="UP000564885"/>
    </source>
</evidence>
<evidence type="ECO:0000256" key="6">
    <source>
        <dbReference type="ARBA" id="ARBA00022723"/>
    </source>
</evidence>
<dbReference type="CDD" id="cd02767">
    <property type="entry name" value="MopB_ydeP"/>
    <property type="match status" value="1"/>
</dbReference>
<protein>
    <submittedName>
        <fullName evidence="12">FdhF/YdeP family oxidoreductase</fullName>
    </submittedName>
</protein>
<evidence type="ECO:0000256" key="4">
    <source>
        <dbReference type="ARBA" id="ARBA00022485"/>
    </source>
</evidence>
<gene>
    <name evidence="12" type="ORF">HJG44_12160</name>
</gene>
<dbReference type="Gene3D" id="3.40.228.10">
    <property type="entry name" value="Dimethylsulfoxide Reductase, domain 2"/>
    <property type="match status" value="1"/>
</dbReference>
<evidence type="ECO:0000256" key="5">
    <source>
        <dbReference type="ARBA" id="ARBA00022505"/>
    </source>
</evidence>
<dbReference type="GO" id="GO:1990204">
    <property type="term" value="C:oxidoreductase complex"/>
    <property type="evidence" value="ECO:0007669"/>
    <property type="project" value="UniProtKB-ARBA"/>
</dbReference>
<evidence type="ECO:0000256" key="3">
    <source>
        <dbReference type="ARBA" id="ARBA00010312"/>
    </source>
</evidence>
<comment type="caution">
    <text evidence="12">The sequence shown here is derived from an EMBL/GenBank/DDBJ whole genome shotgun (WGS) entry which is preliminary data.</text>
</comment>
<keyword evidence="7" id="KW-0560">Oxidoreductase</keyword>
<dbReference type="InterPro" id="IPR050123">
    <property type="entry name" value="Prok_molybdopt-oxidoreductase"/>
</dbReference>
<dbReference type="PANTHER" id="PTHR43105:SF4">
    <property type="entry name" value="PROTEIN YDEP"/>
    <property type="match status" value="1"/>
</dbReference>
<keyword evidence="4" id="KW-0004">4Fe-4S</keyword>
<keyword evidence="9" id="KW-0411">Iron-sulfur</keyword>
<dbReference type="Pfam" id="PF01568">
    <property type="entry name" value="Molydop_binding"/>
    <property type="match status" value="1"/>
</dbReference>
<evidence type="ECO:0000256" key="8">
    <source>
        <dbReference type="ARBA" id="ARBA00023004"/>
    </source>
</evidence>
<evidence type="ECO:0000256" key="1">
    <source>
        <dbReference type="ARBA" id="ARBA00001942"/>
    </source>
</evidence>
<sequence length="770" mass="85384">MTEPKIEAYIDPAGGWGSAKSLAKYLVRERIPASGAALLNKQNKPDGYMCVSCAWAKPAKPHLFEYCENGAKATLWEQTAKRVGPDFFDSHTVTELLGWPDHDLEEKGRLTHPLRYDRGTDKYVPVEWAEAFAEIGRELQALRAENPRAAVFYASGRASLETSYMYALFARMYGNNNLPDSSNMCHETTSVALPQSIGVPVGTVLLDDFEQTDLILFFGQNVGSNAPRMLHQLQEARKRGVPIITFNPLRERGLERFINPQNPIEMLTNASTEISTQYHQVKAGGDLAAITGMCKALIAADREAGAEGRPRILDHRFLAEHTHGLAEFVAFCDAQDWARLESRSGLTREAMEAAAAVYARATSVIGIYGMGLTQHRKGVETVNMLVSLLLLRGNIGKAGAGICPVRGHSNVQGQRTVGIAEKPELVPLDRLAEQYGFEPPREKGMNTVEACEGVISGEVKAFVGLGGNFIRAVPDTTRMEQAWRRLRLTVQVSTKLNRSHLVHGEIAYILPCLGRIEIDEQSTGPQAVSMEDSTACFHGSRGFTRPVSEHVRSEPWIVAELAKATLPPNPKVDWDGWVADYARIRDAIEATYPKLFKDFNKRLFEPGGFRKPLAARERKWETETGKANFIVPEGLEADPDMASDRRDVLDLITIRSNDQFNTTVYGYDDRFRGVEGTRMVLFMNGSDIERLGLEDGGEVDLATEAKDGHRREVAGLRVVKYDIPAGNCAGYYPELNVLVPLWHHDEQAHTPAAKSIPVRIRRPAELPAHD</sequence>
<keyword evidence="6" id="KW-0479">Metal-binding</keyword>
<dbReference type="NCBIfam" id="TIGR01701">
    <property type="entry name" value="Fdhalpha-like"/>
    <property type="match status" value="1"/>
</dbReference>
<proteinExistence type="inferred from homology"/>
<evidence type="ECO:0000259" key="10">
    <source>
        <dbReference type="Pfam" id="PF00384"/>
    </source>
</evidence>
<dbReference type="InterPro" id="IPR009010">
    <property type="entry name" value="Asp_de-COase-like_dom_sf"/>
</dbReference>
<keyword evidence="8" id="KW-0408">Iron</keyword>
<name>A0A849IGU0_9HYPH</name>
<evidence type="ECO:0000313" key="12">
    <source>
        <dbReference type="EMBL" id="NNM73133.1"/>
    </source>
</evidence>
<dbReference type="GO" id="GO:0008863">
    <property type="term" value="F:formate dehydrogenase (NAD+) activity"/>
    <property type="evidence" value="ECO:0007669"/>
    <property type="project" value="InterPro"/>
</dbReference>
<keyword evidence="13" id="KW-1185">Reference proteome</keyword>
<evidence type="ECO:0000259" key="11">
    <source>
        <dbReference type="Pfam" id="PF01568"/>
    </source>
</evidence>
<evidence type="ECO:0000256" key="9">
    <source>
        <dbReference type="ARBA" id="ARBA00023014"/>
    </source>
</evidence>
<feature type="domain" description="Molybdopterin oxidoreductase" evidence="10">
    <location>
        <begin position="109"/>
        <end position="490"/>
    </location>
</feature>
<dbReference type="GO" id="GO:0043546">
    <property type="term" value="F:molybdopterin cofactor binding"/>
    <property type="evidence" value="ECO:0007669"/>
    <property type="project" value="InterPro"/>
</dbReference>
<dbReference type="EMBL" id="JABEPP010000003">
    <property type="protein sequence ID" value="NNM73133.1"/>
    <property type="molecule type" value="Genomic_DNA"/>
</dbReference>
<comment type="cofactor">
    <cofactor evidence="2">
        <name>[4Fe-4S] cluster</name>
        <dbReference type="ChEBI" id="CHEBI:49883"/>
    </cofactor>
</comment>
<dbReference type="InterPro" id="IPR006656">
    <property type="entry name" value="Mopterin_OxRdtase"/>
</dbReference>
<dbReference type="InterPro" id="IPR006657">
    <property type="entry name" value="MoPterin_dinucl-bd_dom"/>
</dbReference>
<dbReference type="InterPro" id="IPR010046">
    <property type="entry name" value="Mopterin_OxRdtse_a_bac"/>
</dbReference>
<dbReference type="CDD" id="cd02787">
    <property type="entry name" value="MopB_CT_ydeP"/>
    <property type="match status" value="1"/>
</dbReference>
<dbReference type="GO" id="GO:0045333">
    <property type="term" value="P:cellular respiration"/>
    <property type="evidence" value="ECO:0007669"/>
    <property type="project" value="UniProtKB-ARBA"/>
</dbReference>